<dbReference type="EMBL" id="QQAZ01000003">
    <property type="protein sequence ID" value="RDI52912.1"/>
    <property type="molecule type" value="Genomic_DNA"/>
</dbReference>
<dbReference type="Proteomes" id="UP000255355">
    <property type="component" value="Unassembled WGS sequence"/>
</dbReference>
<feature type="domain" description="HTH arsR-type" evidence="1">
    <location>
        <begin position="103"/>
        <end position="178"/>
    </location>
</feature>
<dbReference type="GO" id="GO:0003700">
    <property type="term" value="F:DNA-binding transcription factor activity"/>
    <property type="evidence" value="ECO:0007669"/>
    <property type="project" value="InterPro"/>
</dbReference>
<organism evidence="2 3">
    <name type="scientific">Nocardia mexicana</name>
    <dbReference type="NCBI Taxonomy" id="279262"/>
    <lineage>
        <taxon>Bacteria</taxon>
        <taxon>Bacillati</taxon>
        <taxon>Actinomycetota</taxon>
        <taxon>Actinomycetes</taxon>
        <taxon>Mycobacteriales</taxon>
        <taxon>Nocardiaceae</taxon>
        <taxon>Nocardia</taxon>
    </lineage>
</organism>
<dbReference type="Gene3D" id="1.10.10.10">
    <property type="entry name" value="Winged helix-like DNA-binding domain superfamily/Winged helix DNA-binding domain"/>
    <property type="match status" value="1"/>
</dbReference>
<dbReference type="RefSeq" id="WP_068031639.1">
    <property type="nucleotide sequence ID" value="NZ_QQAZ01000003.1"/>
</dbReference>
<comment type="caution">
    <text evidence="2">The sequence shown here is derived from an EMBL/GenBank/DDBJ whole genome shotgun (WGS) entry which is preliminary data.</text>
</comment>
<dbReference type="InterPro" id="IPR001845">
    <property type="entry name" value="HTH_ArsR_DNA-bd_dom"/>
</dbReference>
<dbReference type="STRING" id="1210089.GCA_001613165_07592"/>
<dbReference type="GO" id="GO:0032196">
    <property type="term" value="P:transposition"/>
    <property type="evidence" value="ECO:0007669"/>
    <property type="project" value="TreeGrafter"/>
</dbReference>
<evidence type="ECO:0000313" key="2">
    <source>
        <dbReference type="EMBL" id="RDI52912.1"/>
    </source>
</evidence>
<dbReference type="InterPro" id="IPR011991">
    <property type="entry name" value="ArsR-like_HTH"/>
</dbReference>
<dbReference type="Pfam" id="PF12802">
    <property type="entry name" value="MarR_2"/>
    <property type="match status" value="1"/>
</dbReference>
<name>A0A370H8B4_9NOCA</name>
<dbReference type="GO" id="GO:0005829">
    <property type="term" value="C:cytosol"/>
    <property type="evidence" value="ECO:0007669"/>
    <property type="project" value="TreeGrafter"/>
</dbReference>
<dbReference type="GO" id="GO:0004803">
    <property type="term" value="F:transposase activity"/>
    <property type="evidence" value="ECO:0007669"/>
    <property type="project" value="TreeGrafter"/>
</dbReference>
<dbReference type="Pfam" id="PF13936">
    <property type="entry name" value="HTH_38"/>
    <property type="match status" value="1"/>
</dbReference>
<dbReference type="OrthoDB" id="4823987at2"/>
<dbReference type="AlphaFoldDB" id="A0A370H8B4"/>
<dbReference type="SUPFAM" id="SSF46785">
    <property type="entry name" value="Winged helix' DNA-binding domain"/>
    <property type="match status" value="1"/>
</dbReference>
<dbReference type="InterPro" id="IPR051917">
    <property type="entry name" value="Transposase-Integrase"/>
</dbReference>
<dbReference type="CDD" id="cd00090">
    <property type="entry name" value="HTH_ARSR"/>
    <property type="match status" value="1"/>
</dbReference>
<sequence length="242" mass="26720">MPGGRLTPHDRECIAAGLADGLGFAQIARDLDRPTSTISREVGRNGGPDRYRADRAELATRVRARRRRDARRKAPAEIDELPDDVREYSTHLTEVLARTGIPRLTARIMASLYISETGSRTAAELARQLGVSPASISTAIGFLEEQGLIRRERGDGRRDRYVVDSSDWIRSLAISLQANDAIAQTAHRGVTILGPTTTAGARLAHLHRFLDHINHELARILEGWQAADPDQPERDRLRTAVG</sequence>
<keyword evidence="3" id="KW-1185">Reference proteome</keyword>
<dbReference type="PANTHER" id="PTHR10948:SF23">
    <property type="entry name" value="TRANSPOSASE INSI FOR INSERTION SEQUENCE ELEMENT IS30A-RELATED"/>
    <property type="match status" value="1"/>
</dbReference>
<protein>
    <submittedName>
        <fullName evidence="2">MarR family protein</fullName>
    </submittedName>
</protein>
<dbReference type="InterPro" id="IPR025246">
    <property type="entry name" value="IS30-like_HTH"/>
</dbReference>
<dbReference type="SMART" id="SM00418">
    <property type="entry name" value="HTH_ARSR"/>
    <property type="match status" value="1"/>
</dbReference>
<gene>
    <name evidence="2" type="ORF">DFR68_103299</name>
</gene>
<reference evidence="2 3" key="1">
    <citation type="submission" date="2018-07" db="EMBL/GenBank/DDBJ databases">
        <title>Genomic Encyclopedia of Type Strains, Phase IV (KMG-IV): sequencing the most valuable type-strain genomes for metagenomic binning, comparative biology and taxonomic classification.</title>
        <authorList>
            <person name="Goeker M."/>
        </authorList>
    </citation>
    <scope>NUCLEOTIDE SEQUENCE [LARGE SCALE GENOMIC DNA]</scope>
    <source>
        <strain evidence="2 3">DSM 44952</strain>
    </source>
</reference>
<dbReference type="InterPro" id="IPR000835">
    <property type="entry name" value="HTH_MarR-typ"/>
</dbReference>
<proteinExistence type="predicted"/>
<dbReference type="InterPro" id="IPR036388">
    <property type="entry name" value="WH-like_DNA-bd_sf"/>
</dbReference>
<accession>A0A370H8B4</accession>
<dbReference type="PANTHER" id="PTHR10948">
    <property type="entry name" value="TRANSPOSASE"/>
    <property type="match status" value="1"/>
</dbReference>
<evidence type="ECO:0000313" key="3">
    <source>
        <dbReference type="Proteomes" id="UP000255355"/>
    </source>
</evidence>
<evidence type="ECO:0000259" key="1">
    <source>
        <dbReference type="SMART" id="SM00418"/>
    </source>
</evidence>
<dbReference type="InterPro" id="IPR036390">
    <property type="entry name" value="WH_DNA-bd_sf"/>
</dbReference>